<comment type="caution">
    <text evidence="1">The sequence shown here is derived from an EMBL/GenBank/DDBJ whole genome shotgun (WGS) entry which is preliminary data.</text>
</comment>
<sequence length="98" mass="10546">MSAATRELGYLFSQNMLRLARGFAALRVSTYGHYATGAPARFFATSLTTSAKTKAAAAVVATSTRKAKTTQTKKAKTTQAKKTTKKKKNSPTKAELKE</sequence>
<evidence type="ECO:0000313" key="1">
    <source>
        <dbReference type="EMBL" id="KAJ1676142.1"/>
    </source>
</evidence>
<proteinExistence type="predicted"/>
<dbReference type="EMBL" id="JAMZIH010004826">
    <property type="protein sequence ID" value="KAJ1676142.1"/>
    <property type="molecule type" value="Genomic_DNA"/>
</dbReference>
<evidence type="ECO:0000313" key="2">
    <source>
        <dbReference type="Proteomes" id="UP001145114"/>
    </source>
</evidence>
<accession>A0ACC1HIU4</accession>
<gene>
    <name evidence="1" type="ORF">EV182_008785</name>
</gene>
<dbReference type="Proteomes" id="UP001145114">
    <property type="component" value="Unassembled WGS sequence"/>
</dbReference>
<name>A0ACC1HIU4_9FUNG</name>
<keyword evidence="2" id="KW-1185">Reference proteome</keyword>
<feature type="non-terminal residue" evidence="1">
    <location>
        <position position="98"/>
    </location>
</feature>
<reference evidence="1" key="1">
    <citation type="submission" date="2022-06" db="EMBL/GenBank/DDBJ databases">
        <title>Phylogenomic reconstructions and comparative analyses of Kickxellomycotina fungi.</title>
        <authorList>
            <person name="Reynolds N.K."/>
            <person name="Stajich J.E."/>
            <person name="Barry K."/>
            <person name="Grigoriev I.V."/>
            <person name="Crous P."/>
            <person name="Smith M.E."/>
        </authorList>
    </citation>
    <scope>NUCLEOTIDE SEQUENCE</scope>
    <source>
        <strain evidence="1">RSA 2271</strain>
    </source>
</reference>
<protein>
    <submittedName>
        <fullName evidence="1">Uncharacterized protein</fullName>
    </submittedName>
</protein>
<organism evidence="1 2">
    <name type="scientific">Spiromyces aspiralis</name>
    <dbReference type="NCBI Taxonomy" id="68401"/>
    <lineage>
        <taxon>Eukaryota</taxon>
        <taxon>Fungi</taxon>
        <taxon>Fungi incertae sedis</taxon>
        <taxon>Zoopagomycota</taxon>
        <taxon>Kickxellomycotina</taxon>
        <taxon>Kickxellomycetes</taxon>
        <taxon>Kickxellales</taxon>
        <taxon>Kickxellaceae</taxon>
        <taxon>Spiromyces</taxon>
    </lineage>
</organism>